<comment type="caution">
    <text evidence="1">The sequence shown here is derived from an EMBL/GenBank/DDBJ whole genome shotgun (WGS) entry which is preliminary data.</text>
</comment>
<dbReference type="RefSeq" id="WP_201649110.1">
    <property type="nucleotide sequence ID" value="NZ_CAJHCS010000004.1"/>
</dbReference>
<keyword evidence="2" id="KW-1185">Reference proteome</keyword>
<sequence length="129" mass="14676">MNERLKVHAGNVKKPKCCISEIHNTRCCDYCGFIQTVFPSRLFCSLKAVDCLWCTNIEGLYRNDSTVSSFDREYCGNNDNELHLAGFIVSRNALEFVPFHPVCTQQTTRLNAALSAAFFFVCAYMNDRV</sequence>
<evidence type="ECO:0000313" key="2">
    <source>
        <dbReference type="Proteomes" id="UP001494588"/>
    </source>
</evidence>
<proteinExistence type="predicted"/>
<protein>
    <recommendedName>
        <fullName evidence="3">Cysteine-rich CPCC domain-containing protein</fullName>
    </recommendedName>
</protein>
<reference evidence="1 2" key="1">
    <citation type="submission" date="2024-01" db="EMBL/GenBank/DDBJ databases">
        <title>The diversity of rhizobia nodulating Mimosa spp. in eleven states of Brazil covering several biomes is determined by host plant, location, and edaphic factors.</title>
        <authorList>
            <person name="Rouws L."/>
            <person name="Barauna A."/>
            <person name="Beukes C."/>
            <person name="De Faria S.M."/>
            <person name="Gross E."/>
            <person name="Dos Reis Junior F.B."/>
            <person name="Simon M."/>
            <person name="Maluk M."/>
            <person name="Odee D.W."/>
            <person name="Kenicer G."/>
            <person name="Young J.P.W."/>
            <person name="Reis V.M."/>
            <person name="Zilli J."/>
            <person name="James E.K."/>
        </authorList>
    </citation>
    <scope>NUCLEOTIDE SEQUENCE [LARGE SCALE GENOMIC DNA]</scope>
    <source>
        <strain evidence="1 2">JPY77</strain>
    </source>
</reference>
<evidence type="ECO:0008006" key="3">
    <source>
        <dbReference type="Google" id="ProtNLM"/>
    </source>
</evidence>
<name>A0ABU9QL01_9BURK</name>
<accession>A0ABU9QL01</accession>
<evidence type="ECO:0000313" key="1">
    <source>
        <dbReference type="EMBL" id="MEM5290137.1"/>
    </source>
</evidence>
<gene>
    <name evidence="1" type="ORF">V4C55_30875</name>
</gene>
<dbReference type="EMBL" id="JAZHGC010000032">
    <property type="protein sequence ID" value="MEM5290137.1"/>
    <property type="molecule type" value="Genomic_DNA"/>
</dbReference>
<organism evidence="1 2">
    <name type="scientific">Paraburkholderia sabiae</name>
    <dbReference type="NCBI Taxonomy" id="273251"/>
    <lineage>
        <taxon>Bacteria</taxon>
        <taxon>Pseudomonadati</taxon>
        <taxon>Pseudomonadota</taxon>
        <taxon>Betaproteobacteria</taxon>
        <taxon>Burkholderiales</taxon>
        <taxon>Burkholderiaceae</taxon>
        <taxon>Paraburkholderia</taxon>
    </lineage>
</organism>
<dbReference type="Proteomes" id="UP001494588">
    <property type="component" value="Unassembled WGS sequence"/>
</dbReference>